<dbReference type="Proteomes" id="UP001287282">
    <property type="component" value="Unassembled WGS sequence"/>
</dbReference>
<feature type="transmembrane region" description="Helical" evidence="1">
    <location>
        <begin position="26"/>
        <end position="46"/>
    </location>
</feature>
<dbReference type="EMBL" id="JAWJBA010000979">
    <property type="protein sequence ID" value="MDV2687620.1"/>
    <property type="molecule type" value="Genomic_DNA"/>
</dbReference>
<keyword evidence="3" id="KW-1185">Reference proteome</keyword>
<proteinExistence type="predicted"/>
<evidence type="ECO:0000313" key="3">
    <source>
        <dbReference type="Proteomes" id="UP001287282"/>
    </source>
</evidence>
<feature type="non-terminal residue" evidence="2">
    <location>
        <position position="72"/>
    </location>
</feature>
<dbReference type="RefSeq" id="WP_317124476.1">
    <property type="nucleotide sequence ID" value="NZ_JAWJBA010000979.1"/>
</dbReference>
<sequence length="72" mass="7619">MKINNSFLGFQGAMSPESYRKNILKLTVPAIGAFLLGAYTGAFAVIGTNAKKQGLDATSGEILDVAIRVNPF</sequence>
<accession>A0ABU3XIF8</accession>
<evidence type="ECO:0000313" key="2">
    <source>
        <dbReference type="EMBL" id="MDV2687620.1"/>
    </source>
</evidence>
<keyword evidence="1" id="KW-0812">Transmembrane</keyword>
<keyword evidence="1" id="KW-0472">Membrane</keyword>
<name>A0ABU3XIF8_9BACI</name>
<gene>
    <name evidence="2" type="ORF">RYX56_25050</name>
</gene>
<evidence type="ECO:0000256" key="1">
    <source>
        <dbReference type="SAM" id="Phobius"/>
    </source>
</evidence>
<reference evidence="2 3" key="1">
    <citation type="submission" date="2023-10" db="EMBL/GenBank/DDBJ databases">
        <title>Screening of Alkalihalobacillus lindianensis BZ-TG-R113 and Its Alleviation of Salt Stress on Rapeseed Growth.</title>
        <authorList>
            <person name="Zhao B."/>
            <person name="Guo T."/>
        </authorList>
    </citation>
    <scope>NUCLEOTIDE SEQUENCE [LARGE SCALE GENOMIC DNA]</scope>
    <source>
        <strain evidence="2 3">BZ-TG-R113</strain>
    </source>
</reference>
<protein>
    <submittedName>
        <fullName evidence="2">Uncharacterized protein</fullName>
    </submittedName>
</protein>
<comment type="caution">
    <text evidence="2">The sequence shown here is derived from an EMBL/GenBank/DDBJ whole genome shotgun (WGS) entry which is preliminary data.</text>
</comment>
<keyword evidence="1" id="KW-1133">Transmembrane helix</keyword>
<organism evidence="2 3">
    <name type="scientific">Alkalihalophilus lindianensis</name>
    <dbReference type="NCBI Taxonomy" id="1630542"/>
    <lineage>
        <taxon>Bacteria</taxon>
        <taxon>Bacillati</taxon>
        <taxon>Bacillota</taxon>
        <taxon>Bacilli</taxon>
        <taxon>Bacillales</taxon>
        <taxon>Bacillaceae</taxon>
        <taxon>Alkalihalophilus</taxon>
    </lineage>
</organism>